<evidence type="ECO:0000313" key="2">
    <source>
        <dbReference type="Proteomes" id="UP000323128"/>
    </source>
</evidence>
<evidence type="ECO:0000313" key="1">
    <source>
        <dbReference type="EMBL" id="WLD56210.1"/>
    </source>
</evidence>
<reference evidence="1 2" key="1">
    <citation type="journal article" date="2021" name="Front. Microbiol.">
        <title>Comparative Virulence and Genomic Analysis of Streptococcus suis Isolates.</title>
        <authorList>
            <person name="Nicholson T.L."/>
            <person name="Waack U."/>
            <person name="Anderson T.K."/>
            <person name="Bayles D.O."/>
            <person name="Zaia S.R."/>
            <person name="Goertz I."/>
            <person name="Eppinger M."/>
            <person name="Hau S.J."/>
            <person name="Brockmeier S.L."/>
            <person name="Shore S.M."/>
        </authorList>
    </citation>
    <scope>NUCLEOTIDE SEQUENCE [LARGE SCALE GENOMIC DNA]</scope>
    <source>
        <strain evidence="1 2">SRD478</strain>
    </source>
</reference>
<protein>
    <submittedName>
        <fullName evidence="1">MFS transporter</fullName>
    </submittedName>
</protein>
<dbReference type="Proteomes" id="UP000323128">
    <property type="component" value="Plasmid pSRD478_1"/>
</dbReference>
<sequence length="413" mass="46381">MVITSKKKLFYSLFINDLISDFGDTLYYLALMNYVLLLPDSNLALSIITVSEVIPILFKIIMGHIADKTGKKIESIIITQIFRCLLYIFVGIMVSFKPALWIVFTISLINLLSDLAGQMENSLYIPIELQLIEEEDREQVFASTQSVSSVLNIIFKLSGTALVTWISYQTLALINSFTFLICAISMLILKTQLQKIMITTEDEIREPQEDKLLYSIKRAIKEVKQVPNLKEFLITISCINGLFSIITPLIVSIISQDSNFIILNSVTTISLAGIIIAISNILGNIASTTILKKLTLKSAIYVSTIMFPFLFLTLIYKNIWSCYLLLFLLGLLSSSITPKFYGFLMNRLPSEKIGTLMGGIGTLIQLGVILSQISFSVLIIYTSTTKISWLYLLLACTLIFFLTRQLLNTQGEL</sequence>
<gene>
    <name evidence="1" type="ORF">A7J08_10325</name>
</gene>
<name>A0ACD4UM75_STRSU</name>
<keyword evidence="1" id="KW-0614">Plasmid</keyword>
<dbReference type="EMBL" id="CP030011">
    <property type="protein sequence ID" value="WLD56210.1"/>
    <property type="molecule type" value="Genomic_DNA"/>
</dbReference>
<proteinExistence type="predicted"/>
<geneLocation type="plasmid" evidence="1 2">
    <name>pSRD478_1</name>
</geneLocation>
<accession>A0ACD4UM75</accession>
<organism evidence="1 2">
    <name type="scientific">Streptococcus suis</name>
    <dbReference type="NCBI Taxonomy" id="1307"/>
    <lineage>
        <taxon>Bacteria</taxon>
        <taxon>Bacillati</taxon>
        <taxon>Bacillota</taxon>
        <taxon>Bacilli</taxon>
        <taxon>Lactobacillales</taxon>
        <taxon>Streptococcaceae</taxon>
        <taxon>Streptococcus</taxon>
    </lineage>
</organism>